<dbReference type="Gramene" id="OIT40249">
    <property type="protein sequence ID" value="OIT40249"/>
    <property type="gene ID" value="A4A49_20088"/>
</dbReference>
<dbReference type="PANTHER" id="PTHR33219">
    <property type="entry name" value="YLMG HOMOLOG PROTEIN 2, CHLOROPLASTIC"/>
    <property type="match status" value="1"/>
</dbReference>
<dbReference type="KEGG" id="nau:109237045"/>
<dbReference type="Proteomes" id="UP000187609">
    <property type="component" value="Unassembled WGS sequence"/>
</dbReference>
<sequence>MAAQSSSNHSMAEEKQNCVISNCIISLPFSTPPFVQPPFLKQLPKSNIQLLNTAQEASSNAFLHFHNSIVFTAEKCLKLLHSVVAPHHPLFSKILSFSSHFQDFCQVHCRTYQNLGNLSHHSFAAVLPGDSVAGIVVANGVINFLNIYNSLLVARLVLTWFPNAPPAIVSPLSTLCDPYLNIFRGIIPPLGGTLDLSPILAFLVLNAFTSTASALPAELPSTTRRASSDTLPHAPVFNLTTSQKKWMRRLVGNKSKTADGES</sequence>
<comment type="caution">
    <text evidence="1">The sequence shown here is derived from an EMBL/GenBank/DDBJ whole genome shotgun (WGS) entry which is preliminary data.</text>
</comment>
<dbReference type="AlphaFoldDB" id="A0A314LGU2"/>
<protein>
    <submittedName>
        <fullName evidence="1">Ylmg -like protein 2, chloroplastic</fullName>
    </submittedName>
</protein>
<dbReference type="GO" id="GO:0016020">
    <property type="term" value="C:membrane"/>
    <property type="evidence" value="ECO:0007669"/>
    <property type="project" value="InterPro"/>
</dbReference>
<dbReference type="STRING" id="49451.A0A314LGU2"/>
<proteinExistence type="predicted"/>
<dbReference type="PANTHER" id="PTHR33219:SF14">
    <property type="entry name" value="PROTEIN COFACTOR ASSEMBLY OF COMPLEX C SUBUNIT B CCB3, CHLOROPLASTIC-RELATED"/>
    <property type="match status" value="1"/>
</dbReference>
<evidence type="ECO:0000313" key="1">
    <source>
        <dbReference type="EMBL" id="OIT40249.1"/>
    </source>
</evidence>
<name>A0A314LGU2_NICAT</name>
<dbReference type="EMBL" id="MJEQ01000038">
    <property type="protein sequence ID" value="OIT40249.1"/>
    <property type="molecule type" value="Genomic_DNA"/>
</dbReference>
<dbReference type="GeneID" id="109237045"/>
<dbReference type="SMR" id="A0A314LGU2"/>
<reference evidence="1" key="1">
    <citation type="submission" date="2016-11" db="EMBL/GenBank/DDBJ databases">
        <title>The genome of Nicotiana attenuata.</title>
        <authorList>
            <person name="Xu S."/>
            <person name="Brockmoeller T."/>
            <person name="Gaquerel E."/>
            <person name="Navarro A."/>
            <person name="Kuhl H."/>
            <person name="Gase K."/>
            <person name="Ling Z."/>
            <person name="Zhou W."/>
            <person name="Kreitzer C."/>
            <person name="Stanke M."/>
            <person name="Tang H."/>
            <person name="Lyons E."/>
            <person name="Pandey P."/>
            <person name="Pandey S.P."/>
            <person name="Timmermann B."/>
            <person name="Baldwin I.T."/>
        </authorList>
    </citation>
    <scope>NUCLEOTIDE SEQUENCE [LARGE SCALE GENOMIC DNA]</scope>
    <source>
        <strain evidence="1">UT</strain>
    </source>
</reference>
<accession>A0A314LGU2</accession>
<gene>
    <name evidence="1" type="primary">YLMG2</name>
    <name evidence="1" type="ORF">A4A49_20088</name>
</gene>
<dbReference type="GO" id="GO:0010020">
    <property type="term" value="P:chloroplast fission"/>
    <property type="evidence" value="ECO:0007669"/>
    <property type="project" value="TreeGrafter"/>
</dbReference>
<dbReference type="InterPro" id="IPR003425">
    <property type="entry name" value="CCB3/YggT"/>
</dbReference>
<dbReference type="Pfam" id="PF02325">
    <property type="entry name" value="CCB3_YggT"/>
    <property type="match status" value="1"/>
</dbReference>
<keyword evidence="2" id="KW-1185">Reference proteome</keyword>
<dbReference type="OrthoDB" id="2066at2759"/>
<organism evidence="1 2">
    <name type="scientific">Nicotiana attenuata</name>
    <name type="common">Coyote tobacco</name>
    <dbReference type="NCBI Taxonomy" id="49451"/>
    <lineage>
        <taxon>Eukaryota</taxon>
        <taxon>Viridiplantae</taxon>
        <taxon>Streptophyta</taxon>
        <taxon>Embryophyta</taxon>
        <taxon>Tracheophyta</taxon>
        <taxon>Spermatophyta</taxon>
        <taxon>Magnoliopsida</taxon>
        <taxon>eudicotyledons</taxon>
        <taxon>Gunneridae</taxon>
        <taxon>Pentapetalae</taxon>
        <taxon>asterids</taxon>
        <taxon>lamiids</taxon>
        <taxon>Solanales</taxon>
        <taxon>Solanaceae</taxon>
        <taxon>Nicotianoideae</taxon>
        <taxon>Nicotianeae</taxon>
        <taxon>Nicotiana</taxon>
    </lineage>
</organism>
<evidence type="ECO:0000313" key="2">
    <source>
        <dbReference type="Proteomes" id="UP000187609"/>
    </source>
</evidence>